<dbReference type="OrthoDB" id="416405at2759"/>
<dbReference type="AlphaFoldDB" id="A0A9P1D7Z9"/>
<proteinExistence type="predicted"/>
<comment type="caution">
    <text evidence="1">The sequence shown here is derived from an EMBL/GenBank/DDBJ whole genome shotgun (WGS) entry which is preliminary data.</text>
</comment>
<dbReference type="Proteomes" id="UP001152797">
    <property type="component" value="Unassembled WGS sequence"/>
</dbReference>
<gene>
    <name evidence="1" type="ORF">C1SCF055_LOCUS30059</name>
</gene>
<sequence>MDDVGGFAPLSAEWKSVLQDSKPGCCVADVADVGNRKKVAMMRWCLAECHRQVQRQRAREALCISLAQDQRGRRFLVRFRNPDLEVCEGTLQLIKASSSPDNPGAQGIREMTLKALQSNDMMNKVECMAADAAADEQRAMRDLAGISGPDIMQLQDVMGQAFKNSKVLGKDRAHPAQRMLSRPLAADPQLKEIADEFVEKPQSVARLVANRAACLASLQFLSAEKALLLGMLADAALELHRFARACVHVGLAKVMLQHLAEPRLRKQLENGERANCLQKFADAIGVNGAALKYEFEHFLPIASKFAHVEGLENFHAWRKAIRCTQKNRMAHSAEALIPALARLGCWSCSSSGCELGFSVAQNVKQLGQSQDENINSKEVLLILQQDIMTSSFSEAEEQKLISAASKLWSQHCSRVRTSGSSKRVQRWDKNIPRKKLKDGEAGFLQGCAMVNDEFANPDSAASSVLPKRVTSAEQIAQVFGEKQMAEIAFCDEERRKAVIEEPLLVVMPASDITDEMRTLAETYADKLAKTQRAAWVDNLPVYVHDVPAVHLPPEVVVARHIHAGRIFACKDPTDVTPPVLLFAGLVGGVLGNKLFVETKGAHGITVAYKPAIKTKRLLFLTPAFVQAHRAECLQLTEVLQLVDCKWQLLNREGLNDAIPKLNAAKARQLLVVRNDPTDESFPQVRLQFTGLEEAVAH</sequence>
<dbReference type="EMBL" id="CAMXCT020003398">
    <property type="protein sequence ID" value="CAL1157633.1"/>
    <property type="molecule type" value="Genomic_DNA"/>
</dbReference>
<protein>
    <submittedName>
        <fullName evidence="2">HAT C-terminal dimerisation domain-containing protein</fullName>
    </submittedName>
</protein>
<keyword evidence="3" id="KW-1185">Reference proteome</keyword>
<dbReference type="EMBL" id="CAMXCT010003398">
    <property type="protein sequence ID" value="CAI4004258.1"/>
    <property type="molecule type" value="Genomic_DNA"/>
</dbReference>
<accession>A0A9P1D7Z9</accession>
<evidence type="ECO:0000313" key="3">
    <source>
        <dbReference type="Proteomes" id="UP001152797"/>
    </source>
</evidence>
<evidence type="ECO:0000313" key="2">
    <source>
        <dbReference type="EMBL" id="CAL4791570.1"/>
    </source>
</evidence>
<reference evidence="2 3" key="2">
    <citation type="submission" date="2024-05" db="EMBL/GenBank/DDBJ databases">
        <authorList>
            <person name="Chen Y."/>
            <person name="Shah S."/>
            <person name="Dougan E. K."/>
            <person name="Thang M."/>
            <person name="Chan C."/>
        </authorList>
    </citation>
    <scope>NUCLEOTIDE SEQUENCE [LARGE SCALE GENOMIC DNA]</scope>
</reference>
<organism evidence="1">
    <name type="scientific">Cladocopium goreaui</name>
    <dbReference type="NCBI Taxonomy" id="2562237"/>
    <lineage>
        <taxon>Eukaryota</taxon>
        <taxon>Sar</taxon>
        <taxon>Alveolata</taxon>
        <taxon>Dinophyceae</taxon>
        <taxon>Suessiales</taxon>
        <taxon>Symbiodiniaceae</taxon>
        <taxon>Cladocopium</taxon>
    </lineage>
</organism>
<name>A0A9P1D7Z9_9DINO</name>
<evidence type="ECO:0000313" key="1">
    <source>
        <dbReference type="EMBL" id="CAI4004258.1"/>
    </source>
</evidence>
<reference evidence="1" key="1">
    <citation type="submission" date="2022-10" db="EMBL/GenBank/DDBJ databases">
        <authorList>
            <person name="Chen Y."/>
            <person name="Dougan E. K."/>
            <person name="Chan C."/>
            <person name="Rhodes N."/>
            <person name="Thang M."/>
        </authorList>
    </citation>
    <scope>NUCLEOTIDE SEQUENCE</scope>
</reference>
<dbReference type="EMBL" id="CAMXCT030003398">
    <property type="protein sequence ID" value="CAL4791570.1"/>
    <property type="molecule type" value="Genomic_DNA"/>
</dbReference>